<keyword evidence="2" id="KW-0808">Transferase</keyword>
<organism evidence="2 3">
    <name type="scientific">Pontibacter diazotrophicus</name>
    <dbReference type="NCBI Taxonomy" id="1400979"/>
    <lineage>
        <taxon>Bacteria</taxon>
        <taxon>Pseudomonadati</taxon>
        <taxon>Bacteroidota</taxon>
        <taxon>Cytophagia</taxon>
        <taxon>Cytophagales</taxon>
        <taxon>Hymenobacteraceae</taxon>
        <taxon>Pontibacter</taxon>
    </lineage>
</organism>
<reference evidence="3" key="1">
    <citation type="submission" date="2018-08" db="EMBL/GenBank/DDBJ databases">
        <authorList>
            <person name="Liu Z.-W."/>
            <person name="Du Z.-J."/>
        </authorList>
    </citation>
    <scope>NUCLEOTIDE SEQUENCE [LARGE SCALE GENOMIC DNA]</scope>
    <source>
        <strain evidence="3">H4X</strain>
    </source>
</reference>
<keyword evidence="3" id="KW-1185">Reference proteome</keyword>
<gene>
    <name evidence="2" type="ORF">DXT99_12970</name>
</gene>
<comment type="caution">
    <text evidence="2">The sequence shown here is derived from an EMBL/GenBank/DDBJ whole genome shotgun (WGS) entry which is preliminary data.</text>
</comment>
<dbReference type="EMBL" id="QRGR01000012">
    <property type="protein sequence ID" value="RDV14865.1"/>
    <property type="molecule type" value="Genomic_DNA"/>
</dbReference>
<dbReference type="PANTHER" id="PTHR12526">
    <property type="entry name" value="GLYCOSYLTRANSFERASE"/>
    <property type="match status" value="1"/>
</dbReference>
<evidence type="ECO:0000313" key="3">
    <source>
        <dbReference type="Proteomes" id="UP000256708"/>
    </source>
</evidence>
<dbReference type="Proteomes" id="UP000256708">
    <property type="component" value="Unassembled WGS sequence"/>
</dbReference>
<sequence>MSCRKGIAPLPLVVKQRAKKLFKSAINVYFVSNRNQASAEATIREKITSAFIINNPIKLKLDELEWPNFDTFNIACVARINFKIKRQDIMINVFAQEKWRNRNITVNFYGEGPDTSNLQMLIKNQTFEDQVTMHGQTEDIRHVGEYNHVLILPFVAEGLPLALIVANLLGRAAITTNVGDNERLVLQNETGFLINDLSSKALDNTLEEAWNKRYCWEQLSSRARIHALQNLDINIHKSLLSQLN</sequence>
<accession>A0A3D8LBU0</accession>
<dbReference type="Pfam" id="PF00534">
    <property type="entry name" value="Glycos_transf_1"/>
    <property type="match status" value="1"/>
</dbReference>
<proteinExistence type="predicted"/>
<evidence type="ECO:0000259" key="1">
    <source>
        <dbReference type="Pfam" id="PF00534"/>
    </source>
</evidence>
<name>A0A3D8LBU0_9BACT</name>
<dbReference type="Gene3D" id="3.40.50.2000">
    <property type="entry name" value="Glycogen Phosphorylase B"/>
    <property type="match status" value="1"/>
</dbReference>
<feature type="domain" description="Glycosyl transferase family 1" evidence="1">
    <location>
        <begin position="74"/>
        <end position="214"/>
    </location>
</feature>
<evidence type="ECO:0000313" key="2">
    <source>
        <dbReference type="EMBL" id="RDV14865.1"/>
    </source>
</evidence>
<dbReference type="InterPro" id="IPR001296">
    <property type="entry name" value="Glyco_trans_1"/>
</dbReference>
<dbReference type="GO" id="GO:0016740">
    <property type="term" value="F:transferase activity"/>
    <property type="evidence" value="ECO:0007669"/>
    <property type="project" value="UniProtKB-KW"/>
</dbReference>
<dbReference type="AlphaFoldDB" id="A0A3D8LBU0"/>
<dbReference type="OrthoDB" id="7560678at2"/>
<protein>
    <submittedName>
        <fullName evidence="2">Glycosyltransferase</fullName>
    </submittedName>
</protein>
<dbReference type="SUPFAM" id="SSF53756">
    <property type="entry name" value="UDP-Glycosyltransferase/glycogen phosphorylase"/>
    <property type="match status" value="1"/>
</dbReference>